<evidence type="ECO:0000256" key="6">
    <source>
        <dbReference type="RuleBase" id="RU003476"/>
    </source>
</evidence>
<dbReference type="EMBL" id="CP018866">
    <property type="protein sequence ID" value="AST92332.1"/>
    <property type="molecule type" value="Genomic_DNA"/>
</dbReference>
<dbReference type="PANTHER" id="PTHR11839:SF18">
    <property type="entry name" value="NUDIX HYDROLASE DOMAIN-CONTAINING PROTEIN"/>
    <property type="match status" value="1"/>
</dbReference>
<accession>A0A223KS60</accession>
<sequence>MEHLKEKTVKSEKLFNGRVIDLYLEEVELPNGKTSTREIIKHPGAVAVVAITDKGKIVMVRQYRKAMDRILVEIPAGKLENGEKPEVTAIRELQEETGYTCDGVTPLISFYTSPGFADELVHLFVANGLKKDNQKHSLDEDEFVDLVEVTLNEALQMMESKEIYDAKTAYAIQYLQLQQMRK</sequence>
<evidence type="ECO:0000256" key="4">
    <source>
        <dbReference type="PIRSR" id="PIRSR604385-2"/>
    </source>
</evidence>
<evidence type="ECO:0000256" key="5">
    <source>
        <dbReference type="PIRSR" id="PIRSR604385-3"/>
    </source>
</evidence>
<dbReference type="PROSITE" id="PS00893">
    <property type="entry name" value="NUDIX_BOX"/>
    <property type="match status" value="1"/>
</dbReference>
<evidence type="ECO:0000313" key="8">
    <source>
        <dbReference type="EMBL" id="AST92332.1"/>
    </source>
</evidence>
<keyword evidence="3 6" id="KW-0378">Hydrolase</keyword>
<dbReference type="CDD" id="cd03424">
    <property type="entry name" value="NUDIX_ADPRase_Nudt5_UGPPase_Nudt14"/>
    <property type="match status" value="1"/>
</dbReference>
<feature type="binding site" evidence="4">
    <location>
        <position position="142"/>
    </location>
    <ligand>
        <name>Mg(2+)</name>
        <dbReference type="ChEBI" id="CHEBI:18420"/>
        <label>1</label>
    </ligand>
</feature>
<dbReference type="GO" id="GO:0046872">
    <property type="term" value="F:metal ion binding"/>
    <property type="evidence" value="ECO:0007669"/>
    <property type="project" value="UniProtKB-KW"/>
</dbReference>
<dbReference type="InterPro" id="IPR000086">
    <property type="entry name" value="NUDIX_hydrolase_dom"/>
</dbReference>
<dbReference type="AlphaFoldDB" id="A0A223KS60"/>
<dbReference type="InterPro" id="IPR020084">
    <property type="entry name" value="NUDIX_hydrolase_CS"/>
</dbReference>
<evidence type="ECO:0000313" key="9">
    <source>
        <dbReference type="Proteomes" id="UP000215224"/>
    </source>
</evidence>
<comment type="cofactor">
    <cofactor evidence="1 4">
        <name>Mg(2+)</name>
        <dbReference type="ChEBI" id="CHEBI:18420"/>
    </cofactor>
</comment>
<dbReference type="InterPro" id="IPR004385">
    <property type="entry name" value="NDP_pyrophosphatase"/>
</dbReference>
<dbReference type="FunFam" id="3.90.79.10:FF:000024">
    <property type="entry name" value="ADP-ribose pyrophosphatase"/>
    <property type="match status" value="1"/>
</dbReference>
<proteinExistence type="inferred from homology"/>
<evidence type="ECO:0000256" key="1">
    <source>
        <dbReference type="ARBA" id="ARBA00001946"/>
    </source>
</evidence>
<dbReference type="InterPro" id="IPR020476">
    <property type="entry name" value="Nudix_hydrolase"/>
</dbReference>
<comment type="subunit">
    <text evidence="2">Homodimer.</text>
</comment>
<dbReference type="STRING" id="1314751.GCA_001591425_01656"/>
<feature type="binding site" evidence="4">
    <location>
        <position position="96"/>
    </location>
    <ligand>
        <name>Mg(2+)</name>
        <dbReference type="ChEBI" id="CHEBI:18420"/>
        <label>1</label>
    </ligand>
</feature>
<dbReference type="GO" id="GO:0006753">
    <property type="term" value="P:nucleoside phosphate metabolic process"/>
    <property type="evidence" value="ECO:0007669"/>
    <property type="project" value="TreeGrafter"/>
</dbReference>
<evidence type="ECO:0000256" key="3">
    <source>
        <dbReference type="ARBA" id="ARBA00022801"/>
    </source>
</evidence>
<organism evidence="8 9">
    <name type="scientific">Sutcliffiella cohnii</name>
    <dbReference type="NCBI Taxonomy" id="33932"/>
    <lineage>
        <taxon>Bacteria</taxon>
        <taxon>Bacillati</taxon>
        <taxon>Bacillota</taxon>
        <taxon>Bacilli</taxon>
        <taxon>Bacillales</taxon>
        <taxon>Bacillaceae</taxon>
        <taxon>Sutcliffiella</taxon>
    </lineage>
</organism>
<dbReference type="Pfam" id="PF00293">
    <property type="entry name" value="NUDIX"/>
    <property type="match status" value="1"/>
</dbReference>
<dbReference type="KEGG" id="bcoh:BC6307_14060"/>
<keyword evidence="4" id="KW-0460">Magnesium</keyword>
<keyword evidence="9" id="KW-1185">Reference proteome</keyword>
<protein>
    <submittedName>
        <fullName evidence="8">ADP-ribose pyrophosphatase</fullName>
    </submittedName>
</protein>
<dbReference type="GO" id="GO:0016462">
    <property type="term" value="F:pyrophosphatase activity"/>
    <property type="evidence" value="ECO:0007669"/>
    <property type="project" value="UniProtKB-ARBA"/>
</dbReference>
<dbReference type="PROSITE" id="PS51462">
    <property type="entry name" value="NUDIX"/>
    <property type="match status" value="1"/>
</dbReference>
<dbReference type="PANTHER" id="PTHR11839">
    <property type="entry name" value="UDP/ADP-SUGAR PYROPHOSPHATASE"/>
    <property type="match status" value="1"/>
</dbReference>
<feature type="binding site" evidence="4">
    <location>
        <position position="92"/>
    </location>
    <ligand>
        <name>Mg(2+)</name>
        <dbReference type="ChEBI" id="CHEBI:18420"/>
        <label>1</label>
    </ligand>
</feature>
<comment type="similarity">
    <text evidence="6">Belongs to the Nudix hydrolase family.</text>
</comment>
<dbReference type="SUPFAM" id="SSF55811">
    <property type="entry name" value="Nudix"/>
    <property type="match status" value="1"/>
</dbReference>
<keyword evidence="4" id="KW-0479">Metal-binding</keyword>
<feature type="binding site" evidence="4">
    <location>
        <position position="76"/>
    </location>
    <ligand>
        <name>Mg(2+)</name>
        <dbReference type="ChEBI" id="CHEBI:18420"/>
        <label>1</label>
    </ligand>
</feature>
<dbReference type="Gene3D" id="3.90.79.10">
    <property type="entry name" value="Nucleoside Triphosphate Pyrophosphohydrolase"/>
    <property type="match status" value="1"/>
</dbReference>
<dbReference type="Proteomes" id="UP000215224">
    <property type="component" value="Chromosome"/>
</dbReference>
<gene>
    <name evidence="8" type="ORF">BC6307_14060</name>
</gene>
<evidence type="ECO:0000256" key="2">
    <source>
        <dbReference type="ARBA" id="ARBA00011738"/>
    </source>
</evidence>
<dbReference type="GO" id="GO:0019693">
    <property type="term" value="P:ribose phosphate metabolic process"/>
    <property type="evidence" value="ECO:0007669"/>
    <property type="project" value="TreeGrafter"/>
</dbReference>
<dbReference type="PRINTS" id="PR00502">
    <property type="entry name" value="NUDIXFAMILY"/>
</dbReference>
<dbReference type="GO" id="GO:0005829">
    <property type="term" value="C:cytosol"/>
    <property type="evidence" value="ECO:0007669"/>
    <property type="project" value="TreeGrafter"/>
</dbReference>
<feature type="domain" description="Nudix hydrolase" evidence="7">
    <location>
        <begin position="40"/>
        <end position="171"/>
    </location>
</feature>
<dbReference type="RefSeq" id="WP_066414536.1">
    <property type="nucleotide sequence ID" value="NZ_CP018866.1"/>
</dbReference>
<reference evidence="8 9" key="1">
    <citation type="submission" date="2016-12" db="EMBL/GenBank/DDBJ databases">
        <title>The whole genome sequencing and assembly of Bacillus cohnii DSM 6307T strain.</title>
        <authorList>
            <person name="Lee Y.-J."/>
            <person name="Yi H."/>
            <person name="Bahn Y.-S."/>
            <person name="Kim J.F."/>
            <person name="Lee D.-W."/>
        </authorList>
    </citation>
    <scope>NUCLEOTIDE SEQUENCE [LARGE SCALE GENOMIC DNA]</scope>
    <source>
        <strain evidence="8 9">DSM 6307</strain>
    </source>
</reference>
<dbReference type="InterPro" id="IPR015797">
    <property type="entry name" value="NUDIX_hydrolase-like_dom_sf"/>
</dbReference>
<evidence type="ECO:0000259" key="7">
    <source>
        <dbReference type="PROSITE" id="PS51462"/>
    </source>
</evidence>
<dbReference type="NCBIfam" id="TIGR00052">
    <property type="entry name" value="nudix-type nucleoside diphosphatase, YffH/AdpP family"/>
    <property type="match status" value="1"/>
</dbReference>
<name>A0A223KS60_9BACI</name>
<feature type="short sequence motif" description="Nudix box" evidence="5">
    <location>
        <begin position="77"/>
        <end position="99"/>
    </location>
</feature>